<organism evidence="3 4">
    <name type="scientific">Coccomyxa subellipsoidea</name>
    <dbReference type="NCBI Taxonomy" id="248742"/>
    <lineage>
        <taxon>Eukaryota</taxon>
        <taxon>Viridiplantae</taxon>
        <taxon>Chlorophyta</taxon>
        <taxon>core chlorophytes</taxon>
        <taxon>Trebouxiophyceae</taxon>
        <taxon>Trebouxiophyceae incertae sedis</taxon>
        <taxon>Coccomyxaceae</taxon>
        <taxon>Coccomyxa</taxon>
    </lineage>
</organism>
<feature type="compositionally biased region" description="Basic and acidic residues" evidence="1">
    <location>
        <begin position="673"/>
        <end position="683"/>
    </location>
</feature>
<comment type="caution">
    <text evidence="3">The sequence shown here is derived from an EMBL/GenBank/DDBJ whole genome shotgun (WGS) entry which is preliminary data.</text>
</comment>
<sequence>MIAPAGRKIKGSSKTVVLDSPGRTVKIVESDDATPETEEQAELLYFPAPGSEVAAAVQLRKAKKGNYKPAVDIYTGPLEGLVKWKDDLDDLKRDLKKKISSYLAGDSAHRLNLMASHLEVFEITDPTHPAKRRTEDVLRWMEIRPIERGLRAKKDLAQFHVLGEYCGVVKTGAQSELDAAAACAPDEDLTGFIIKDKTETFQTDELPVGHWAAGKDIIVDAAKARNCLALINDARGFPGEGKEHNVVSVQILDRATSELHIFFVTMHAVEKGEELLLEYGKSFWDNMDSKVVWAEKTAADRRENAMLKAKLSEEAAARKLAEAAIGRYLEDERRLKQTMEKLEREQIEREASIKTLQVADSQNKDALKKKEAQLDRLRASHCRTNRRLQEVLVAEKEKRTLEREVETLKAAAEGRARMESELMSQQRAAAGEAASLTAQLANLQLNAPPEGAGEATPMDGPETDFDAAKKVARYEREIEARSRDTSPPTKPVDSPPSAGNLDSNQKIIQIGIDRGVQLICQEFPTFADLAEVNNVTASLQYYEAVTRKPPQVNKKPDKEEGEVSAKSCQESCAPHFNRSRQRGAAAGGEARKARGSRGCSGRTPGGGSRHVASPGFRPRRARYAAKCDFGHYNHPRYNGRRRSPDWDGNRRSGGRHRSYRPARSPTPSRSRSRTREWTDDIYRGRGRSRNRSRSRSGAGDWGTGKRSRRSPSHGSGHSSFGYFGNQGGDAEKCSLFKAGSNIPSGFADPDVHMTEVAY</sequence>
<keyword evidence="4" id="KW-1185">Reference proteome</keyword>
<feature type="compositionally biased region" description="Basic and acidic residues" evidence="1">
    <location>
        <begin position="554"/>
        <end position="563"/>
    </location>
</feature>
<dbReference type="Proteomes" id="UP001491310">
    <property type="component" value="Unassembled WGS sequence"/>
</dbReference>
<feature type="region of interest" description="Disordered" evidence="1">
    <location>
        <begin position="478"/>
        <end position="502"/>
    </location>
</feature>
<dbReference type="PROSITE" id="PS50280">
    <property type="entry name" value="SET"/>
    <property type="match status" value="1"/>
</dbReference>
<evidence type="ECO:0000313" key="3">
    <source>
        <dbReference type="EMBL" id="KAK9919111.1"/>
    </source>
</evidence>
<dbReference type="InterPro" id="IPR001214">
    <property type="entry name" value="SET_dom"/>
</dbReference>
<dbReference type="Pfam" id="PF00856">
    <property type="entry name" value="SET"/>
    <property type="match status" value="1"/>
</dbReference>
<feature type="region of interest" description="Disordered" evidence="1">
    <location>
        <begin position="550"/>
        <end position="618"/>
    </location>
</feature>
<gene>
    <name evidence="3" type="ORF">WJX75_009479</name>
</gene>
<dbReference type="EMBL" id="JALJOT010000001">
    <property type="protein sequence ID" value="KAK9919111.1"/>
    <property type="molecule type" value="Genomic_DNA"/>
</dbReference>
<evidence type="ECO:0000256" key="1">
    <source>
        <dbReference type="SAM" id="MobiDB-lite"/>
    </source>
</evidence>
<evidence type="ECO:0000259" key="2">
    <source>
        <dbReference type="PROSITE" id="PS50280"/>
    </source>
</evidence>
<feature type="compositionally biased region" description="Basic residues" evidence="1">
    <location>
        <begin position="684"/>
        <end position="694"/>
    </location>
</feature>
<evidence type="ECO:0000313" key="4">
    <source>
        <dbReference type="Proteomes" id="UP001491310"/>
    </source>
</evidence>
<dbReference type="InterPro" id="IPR046341">
    <property type="entry name" value="SET_dom_sf"/>
</dbReference>
<name>A0ABR2Z5W9_9CHLO</name>
<reference evidence="3 4" key="1">
    <citation type="journal article" date="2024" name="Nat. Commun.">
        <title>Phylogenomics reveals the evolutionary origins of lichenization in chlorophyte algae.</title>
        <authorList>
            <person name="Puginier C."/>
            <person name="Libourel C."/>
            <person name="Otte J."/>
            <person name="Skaloud P."/>
            <person name="Haon M."/>
            <person name="Grisel S."/>
            <person name="Petersen M."/>
            <person name="Berrin J.G."/>
            <person name="Delaux P.M."/>
            <person name="Dal Grande F."/>
            <person name="Keller J."/>
        </authorList>
    </citation>
    <scope>NUCLEOTIDE SEQUENCE [LARGE SCALE GENOMIC DNA]</scope>
    <source>
        <strain evidence="3 4">SAG 216-7</strain>
    </source>
</reference>
<feature type="domain" description="SET" evidence="2">
    <location>
        <begin position="139"/>
        <end position="280"/>
    </location>
</feature>
<protein>
    <recommendedName>
        <fullName evidence="2">SET domain-containing protein</fullName>
    </recommendedName>
</protein>
<proteinExistence type="predicted"/>
<dbReference type="SUPFAM" id="SSF82199">
    <property type="entry name" value="SET domain"/>
    <property type="match status" value="1"/>
</dbReference>
<accession>A0ABR2Z5W9</accession>
<dbReference type="Gene3D" id="2.170.270.10">
    <property type="entry name" value="SET domain"/>
    <property type="match status" value="1"/>
</dbReference>
<feature type="region of interest" description="Disordered" evidence="1">
    <location>
        <begin position="630"/>
        <end position="724"/>
    </location>
</feature>
<dbReference type="SMART" id="SM00317">
    <property type="entry name" value="SET"/>
    <property type="match status" value="1"/>
</dbReference>